<organism evidence="2 3">
    <name type="scientific">Domibacillus enclensis</name>
    <dbReference type="NCBI Taxonomy" id="1017273"/>
    <lineage>
        <taxon>Bacteria</taxon>
        <taxon>Bacillati</taxon>
        <taxon>Bacillota</taxon>
        <taxon>Bacilli</taxon>
        <taxon>Bacillales</taxon>
        <taxon>Bacillaceae</taxon>
        <taxon>Domibacillus</taxon>
    </lineage>
</organism>
<dbReference type="EMBL" id="MWSK01000001">
    <property type="protein sequence ID" value="OXS80063.1"/>
    <property type="molecule type" value="Genomic_DNA"/>
</dbReference>
<keyword evidence="4" id="KW-1185">Reference proteome</keyword>
<evidence type="ECO:0000313" key="1">
    <source>
        <dbReference type="EMBL" id="OXS80063.1"/>
    </source>
</evidence>
<evidence type="ECO:0000313" key="2">
    <source>
        <dbReference type="EMBL" id="SIP92235.1"/>
    </source>
</evidence>
<dbReference type="OrthoDB" id="2972230at2"/>
<proteinExistence type="predicted"/>
<evidence type="ECO:0000313" key="3">
    <source>
        <dbReference type="Proteomes" id="UP000186385"/>
    </source>
</evidence>
<name>A0A1N6NJH5_9BACI</name>
<dbReference type="RefSeq" id="WP_045851065.1">
    <property type="nucleotide sequence ID" value="NZ_FTLX01000001.1"/>
</dbReference>
<dbReference type="Proteomes" id="UP000186385">
    <property type="component" value="Unassembled WGS sequence"/>
</dbReference>
<gene>
    <name evidence="1" type="ORF">B1B05_00850</name>
    <name evidence="2" type="ORF">SAMN05443094_101177</name>
</gene>
<reference evidence="1" key="3">
    <citation type="submission" date="2017-03" db="EMBL/GenBank/DDBJ databases">
        <authorList>
            <person name="Dastager S.G."/>
            <person name="Neurgaonkar P.S."/>
            <person name="Dharne M.S."/>
        </authorList>
    </citation>
    <scope>NUCLEOTIDE SEQUENCE</scope>
    <source>
        <strain evidence="1">DSM 25145</strain>
    </source>
</reference>
<reference evidence="2 3" key="1">
    <citation type="submission" date="2017-01" db="EMBL/GenBank/DDBJ databases">
        <authorList>
            <person name="Mah S.A."/>
            <person name="Swanson W.J."/>
            <person name="Moy G.W."/>
            <person name="Vacquier V.D."/>
        </authorList>
    </citation>
    <scope>NUCLEOTIDE SEQUENCE [LARGE SCALE GENOMIC DNA]</scope>
    <source>
        <strain evidence="2 3">NIO-1016</strain>
    </source>
</reference>
<dbReference type="EMBL" id="FTLX01000001">
    <property type="protein sequence ID" value="SIP92235.1"/>
    <property type="molecule type" value="Genomic_DNA"/>
</dbReference>
<accession>A0A1N6NJH5</accession>
<sequence length="77" mass="8598">MKIQFDALQSSIESKRPAVNKKLYQTKTGGAAFRRSRIRSSGESEALTALVLAKKRRALQEGTFIIKSAGKIYFDAY</sequence>
<dbReference type="AlphaFoldDB" id="A0A1N6NJH5"/>
<protein>
    <submittedName>
        <fullName evidence="2">Uncharacterized protein</fullName>
    </submittedName>
</protein>
<evidence type="ECO:0000313" key="4">
    <source>
        <dbReference type="Proteomes" id="UP000215545"/>
    </source>
</evidence>
<reference evidence="4" key="2">
    <citation type="submission" date="2017-03" db="EMBL/GenBank/DDBJ databases">
        <title>Bacillus sp. V-88(T) DSM27956, whole genome shotgun sequencing project.</title>
        <authorList>
            <person name="Dastager S.G."/>
            <person name="Neurgaonkar P.S."/>
            <person name="Dharne M.S."/>
        </authorList>
    </citation>
    <scope>NUCLEOTIDE SEQUENCE [LARGE SCALE GENOMIC DNA]</scope>
    <source>
        <strain evidence="4">DSM 25145</strain>
    </source>
</reference>
<dbReference type="STRING" id="1017273.SAMN05443094_101177"/>
<dbReference type="Proteomes" id="UP000215545">
    <property type="component" value="Unassembled WGS sequence"/>
</dbReference>